<dbReference type="Proteomes" id="UP001497416">
    <property type="component" value="Unassembled WGS sequence"/>
</dbReference>
<protein>
    <submittedName>
        <fullName evidence="1">Protein involved in gliding motility GldB</fullName>
    </submittedName>
</protein>
<proteinExistence type="predicted"/>
<keyword evidence="2" id="KW-1185">Reference proteome</keyword>
<evidence type="ECO:0000313" key="2">
    <source>
        <dbReference type="Proteomes" id="UP001497416"/>
    </source>
</evidence>
<dbReference type="PROSITE" id="PS51257">
    <property type="entry name" value="PROKAR_LIPOPROTEIN"/>
    <property type="match status" value="1"/>
</dbReference>
<gene>
    <name evidence="1" type="ORF">T190607A01A_10545</name>
</gene>
<organism evidence="1 2">
    <name type="scientific">Tenacibaculum platacis</name>
    <dbReference type="NCBI Taxonomy" id="3137852"/>
    <lineage>
        <taxon>Bacteria</taxon>
        <taxon>Pseudomonadati</taxon>
        <taxon>Bacteroidota</taxon>
        <taxon>Flavobacteriia</taxon>
        <taxon>Flavobacteriales</taxon>
        <taxon>Flavobacteriaceae</taxon>
        <taxon>Tenacibaculum</taxon>
    </lineage>
</organism>
<reference evidence="1 2" key="1">
    <citation type="submission" date="2024-05" db="EMBL/GenBank/DDBJ databases">
        <authorList>
            <person name="Duchaud E."/>
        </authorList>
    </citation>
    <scope>NUCLEOTIDE SEQUENCE [LARGE SCALE GENOMIC DNA]</scope>
    <source>
        <strain evidence="1">Ena-SAMPLE-TAB-13-05-2024-13:56:06:370-140302</strain>
    </source>
</reference>
<dbReference type="NCBIfam" id="TIGR03514">
    <property type="entry name" value="GldB_lipo"/>
    <property type="match status" value="1"/>
</dbReference>
<dbReference type="EMBL" id="CAXIXY010000003">
    <property type="protein sequence ID" value="CAL2077529.1"/>
    <property type="molecule type" value="Genomic_DNA"/>
</dbReference>
<name>A0ABM9NSR1_9FLAO</name>
<dbReference type="RefSeq" id="WP_348710156.1">
    <property type="nucleotide sequence ID" value="NZ_CAXIXY010000003.1"/>
</dbReference>
<comment type="caution">
    <text evidence="1">The sequence shown here is derived from an EMBL/GenBank/DDBJ whole genome shotgun (WGS) entry which is preliminary data.</text>
</comment>
<dbReference type="InterPro" id="IPR019853">
    <property type="entry name" value="GldB-like"/>
</dbReference>
<accession>A0ABM9NSR1</accession>
<dbReference type="Pfam" id="PF25594">
    <property type="entry name" value="GldB_lipo"/>
    <property type="match status" value="1"/>
</dbReference>
<evidence type="ECO:0000313" key="1">
    <source>
        <dbReference type="EMBL" id="CAL2077529.1"/>
    </source>
</evidence>
<sequence>MRKIISFLLLMVMVVSCKKENKLQVDVSNINVDLKLARFDVDFYNSTPQTLSKTKEIYPMFFPHNVDSVWINKIQNKDERELFDETQKKYPNLSFLEMELVDLFQHVKYYNKNFQEPVVISMLTNVDYENKVLFDSGLLLISLDCYLGGKHEFYSDFPDYVKQNNRKEHIIVDVANSIINKQMPPNNERSFINKMIYEGKKMYLLDAYLPQVSDVEKIGYNPVKYNWAVESEEDIWKYFIERELLYDTDLKLNKRFLDIAPFSKFYLGEDNLSPGRIGVWIGWQIVRSFMQNNDVSLPELLQTEEDIIFKKSKYKPKR</sequence>